<protein>
    <recommendedName>
        <fullName evidence="2">PB1 domain-containing protein</fullName>
    </recommendedName>
</protein>
<feature type="domain" description="PB1" evidence="2">
    <location>
        <begin position="28"/>
        <end position="112"/>
    </location>
</feature>
<dbReference type="PANTHER" id="PTHR31066:SF10">
    <property type="entry name" value="OCTICOSAPEPTIDE_PHOX_BEM1P FAMILY PROTEIN"/>
    <property type="match status" value="1"/>
</dbReference>
<dbReference type="Gene3D" id="3.10.20.90">
    <property type="entry name" value="Phosphatidylinositol 3-kinase Catalytic Subunit, Chain A, domain 1"/>
    <property type="match status" value="1"/>
</dbReference>
<dbReference type="AlphaFoldDB" id="A0AAD8NRS0"/>
<organism evidence="3 4">
    <name type="scientific">Tagetes erecta</name>
    <name type="common">African marigold</name>
    <dbReference type="NCBI Taxonomy" id="13708"/>
    <lineage>
        <taxon>Eukaryota</taxon>
        <taxon>Viridiplantae</taxon>
        <taxon>Streptophyta</taxon>
        <taxon>Embryophyta</taxon>
        <taxon>Tracheophyta</taxon>
        <taxon>Spermatophyta</taxon>
        <taxon>Magnoliopsida</taxon>
        <taxon>eudicotyledons</taxon>
        <taxon>Gunneridae</taxon>
        <taxon>Pentapetalae</taxon>
        <taxon>asterids</taxon>
        <taxon>campanulids</taxon>
        <taxon>Asterales</taxon>
        <taxon>Asteraceae</taxon>
        <taxon>Asteroideae</taxon>
        <taxon>Heliantheae alliance</taxon>
        <taxon>Tageteae</taxon>
        <taxon>Tagetes</taxon>
    </lineage>
</organism>
<reference evidence="3" key="1">
    <citation type="journal article" date="2023" name="bioRxiv">
        <title>Improved chromosome-level genome assembly for marigold (Tagetes erecta).</title>
        <authorList>
            <person name="Jiang F."/>
            <person name="Yuan L."/>
            <person name="Wang S."/>
            <person name="Wang H."/>
            <person name="Xu D."/>
            <person name="Wang A."/>
            <person name="Fan W."/>
        </authorList>
    </citation>
    <scope>NUCLEOTIDE SEQUENCE</scope>
    <source>
        <strain evidence="3">WSJ</strain>
        <tissue evidence="3">Leaf</tissue>
    </source>
</reference>
<dbReference type="PANTHER" id="PTHR31066">
    <property type="entry name" value="OS05G0427100 PROTEIN-RELATED"/>
    <property type="match status" value="1"/>
</dbReference>
<dbReference type="SUPFAM" id="SSF54277">
    <property type="entry name" value="CAD &amp; PB1 domains"/>
    <property type="match status" value="1"/>
</dbReference>
<dbReference type="CDD" id="cd06410">
    <property type="entry name" value="PB1_UP2"/>
    <property type="match status" value="1"/>
</dbReference>
<gene>
    <name evidence="3" type="ORF">QVD17_21257</name>
</gene>
<dbReference type="Proteomes" id="UP001229421">
    <property type="component" value="Unassembled WGS sequence"/>
</dbReference>
<dbReference type="InterPro" id="IPR053198">
    <property type="entry name" value="Gynoecium_Dev_Regulator"/>
</dbReference>
<feature type="region of interest" description="Disordered" evidence="1">
    <location>
        <begin position="118"/>
        <end position="158"/>
    </location>
</feature>
<name>A0AAD8NRS0_TARER</name>
<sequence length="206" mass="22440">MVAPSLNAPKPPTIKFLCSYGGRILPRYPDAKLRYHGGHTRVLAVPRSISFSELMVKLGELCGKQVSLRCQLPTEDLDALVTLTSDEDLINLIEEYDRAACLQSSSLKIKAFLSTPKKLSPFSSPTPSTASGSGCASTSSTSTPESPTPKSPDSPPQLARFPVGVTNRCLYTKPPLKHSKSAGKVPCYGYRNYNRFCLVPNGNYWQ</sequence>
<accession>A0AAD8NRS0</accession>
<dbReference type="EMBL" id="JAUHHV010000005">
    <property type="protein sequence ID" value="KAK1425895.1"/>
    <property type="molecule type" value="Genomic_DNA"/>
</dbReference>
<evidence type="ECO:0000313" key="4">
    <source>
        <dbReference type="Proteomes" id="UP001229421"/>
    </source>
</evidence>
<evidence type="ECO:0000313" key="3">
    <source>
        <dbReference type="EMBL" id="KAK1425895.1"/>
    </source>
</evidence>
<evidence type="ECO:0000256" key="1">
    <source>
        <dbReference type="SAM" id="MobiDB-lite"/>
    </source>
</evidence>
<proteinExistence type="predicted"/>
<dbReference type="Pfam" id="PF00564">
    <property type="entry name" value="PB1"/>
    <property type="match status" value="1"/>
</dbReference>
<feature type="compositionally biased region" description="Pro residues" evidence="1">
    <location>
        <begin position="146"/>
        <end position="155"/>
    </location>
</feature>
<keyword evidence="4" id="KW-1185">Reference proteome</keyword>
<comment type="caution">
    <text evidence="3">The sequence shown here is derived from an EMBL/GenBank/DDBJ whole genome shotgun (WGS) entry which is preliminary data.</text>
</comment>
<dbReference type="SMART" id="SM00666">
    <property type="entry name" value="PB1"/>
    <property type="match status" value="1"/>
</dbReference>
<evidence type="ECO:0000259" key="2">
    <source>
        <dbReference type="SMART" id="SM00666"/>
    </source>
</evidence>
<dbReference type="InterPro" id="IPR000270">
    <property type="entry name" value="PB1_dom"/>
</dbReference>
<feature type="compositionally biased region" description="Low complexity" evidence="1">
    <location>
        <begin position="118"/>
        <end position="145"/>
    </location>
</feature>